<dbReference type="CDD" id="cd00715">
    <property type="entry name" value="GPATase_N"/>
    <property type="match status" value="1"/>
</dbReference>
<dbReference type="EMBL" id="KF900597">
    <property type="protein sequence ID" value="AIF00640.1"/>
    <property type="molecule type" value="Genomic_DNA"/>
</dbReference>
<comment type="similarity">
    <text evidence="2 7 8">In the C-terminal section; belongs to the purine/pyrimidine phosphoribosyltransferase family.</text>
</comment>
<dbReference type="SUPFAM" id="SSF53271">
    <property type="entry name" value="PRTase-like"/>
    <property type="match status" value="1"/>
</dbReference>
<comment type="cofactor">
    <cofactor evidence="7 10">
        <name>Mg(2+)</name>
        <dbReference type="ChEBI" id="CHEBI:18420"/>
    </cofactor>
    <text evidence="7 10">Binds 1 Mg(2+) ion per subunit.</text>
</comment>
<dbReference type="AlphaFoldDB" id="A0A075GBB6"/>
<dbReference type="GO" id="GO:0004044">
    <property type="term" value="F:amidophosphoribosyltransferase activity"/>
    <property type="evidence" value="ECO:0007669"/>
    <property type="project" value="UniProtKB-UniRule"/>
</dbReference>
<keyword evidence="6 7" id="KW-0315">Glutamine amidotransferase</keyword>
<comment type="pathway">
    <text evidence="1 7 8">Purine metabolism; IMP biosynthesis via de novo pathway; N(1)-(5-phospho-D-ribosyl)glycinamide from 5-phospho-alpha-D-ribose 1-diphosphate: step 1/2.</text>
</comment>
<keyword evidence="4 7" id="KW-0808">Transferase</keyword>
<dbReference type="UniPathway" id="UPA00074">
    <property type="reaction ID" value="UER00124"/>
</dbReference>
<dbReference type="PROSITE" id="PS51278">
    <property type="entry name" value="GATASE_TYPE_2"/>
    <property type="match status" value="1"/>
</dbReference>
<evidence type="ECO:0000256" key="11">
    <source>
        <dbReference type="SAM" id="MobiDB-lite"/>
    </source>
</evidence>
<evidence type="ECO:0000256" key="5">
    <source>
        <dbReference type="ARBA" id="ARBA00022755"/>
    </source>
</evidence>
<dbReference type="InterPro" id="IPR029055">
    <property type="entry name" value="Ntn_hydrolases_N"/>
</dbReference>
<dbReference type="InterPro" id="IPR035584">
    <property type="entry name" value="PurF_N"/>
</dbReference>
<reference evidence="13" key="1">
    <citation type="journal article" date="2014" name="Genome Biol. Evol.">
        <title>Pangenome evidence for extensive interdomain horizontal transfer affecting lineage core and shell genes in uncultured planktonic thaumarchaeota and euryarchaeota.</title>
        <authorList>
            <person name="Deschamps P."/>
            <person name="Zivanovic Y."/>
            <person name="Moreira D."/>
            <person name="Rodriguez-Valera F."/>
            <person name="Lopez-Garcia P."/>
        </authorList>
    </citation>
    <scope>NUCLEOTIDE SEQUENCE</scope>
</reference>
<dbReference type="PIRSF" id="PIRSF000485">
    <property type="entry name" value="Amd_phspho_trans"/>
    <property type="match status" value="1"/>
</dbReference>
<evidence type="ECO:0000256" key="2">
    <source>
        <dbReference type="ARBA" id="ARBA00010138"/>
    </source>
</evidence>
<dbReference type="CDD" id="cd06223">
    <property type="entry name" value="PRTases_typeI"/>
    <property type="match status" value="1"/>
</dbReference>
<evidence type="ECO:0000256" key="4">
    <source>
        <dbReference type="ARBA" id="ARBA00022679"/>
    </source>
</evidence>
<evidence type="ECO:0000313" key="13">
    <source>
        <dbReference type="EMBL" id="AIF00640.1"/>
    </source>
</evidence>
<dbReference type="Pfam" id="PF00156">
    <property type="entry name" value="Pribosyltran"/>
    <property type="match status" value="1"/>
</dbReference>
<keyword evidence="5 7" id="KW-0658">Purine biosynthesis</keyword>
<dbReference type="Pfam" id="PF13522">
    <property type="entry name" value="GATase_6"/>
    <property type="match status" value="1"/>
</dbReference>
<dbReference type="GO" id="GO:0009113">
    <property type="term" value="P:purine nucleobase biosynthetic process"/>
    <property type="evidence" value="ECO:0007669"/>
    <property type="project" value="UniProtKB-UniRule"/>
</dbReference>
<dbReference type="HAMAP" id="MF_01931">
    <property type="entry name" value="PurF"/>
    <property type="match status" value="1"/>
</dbReference>
<evidence type="ECO:0000256" key="1">
    <source>
        <dbReference type="ARBA" id="ARBA00005209"/>
    </source>
</evidence>
<feature type="binding site" evidence="7 10">
    <location>
        <position position="314"/>
    </location>
    <ligand>
        <name>Mg(2+)</name>
        <dbReference type="ChEBI" id="CHEBI:18420"/>
    </ligand>
</feature>
<dbReference type="NCBIfam" id="TIGR01134">
    <property type="entry name" value="purF"/>
    <property type="match status" value="1"/>
</dbReference>
<proteinExistence type="inferred from homology"/>
<comment type="catalytic activity">
    <reaction evidence="7 8">
        <text>5-phospho-beta-D-ribosylamine + L-glutamate + diphosphate = 5-phospho-alpha-D-ribose 1-diphosphate + L-glutamine + H2O</text>
        <dbReference type="Rhea" id="RHEA:14905"/>
        <dbReference type="ChEBI" id="CHEBI:15377"/>
        <dbReference type="ChEBI" id="CHEBI:29985"/>
        <dbReference type="ChEBI" id="CHEBI:33019"/>
        <dbReference type="ChEBI" id="CHEBI:58017"/>
        <dbReference type="ChEBI" id="CHEBI:58359"/>
        <dbReference type="ChEBI" id="CHEBI:58681"/>
        <dbReference type="EC" id="2.4.2.14"/>
    </reaction>
</comment>
<dbReference type="InterPro" id="IPR017932">
    <property type="entry name" value="GATase_2_dom"/>
</dbReference>
<evidence type="ECO:0000256" key="6">
    <source>
        <dbReference type="ARBA" id="ARBA00022962"/>
    </source>
</evidence>
<dbReference type="InterPro" id="IPR000836">
    <property type="entry name" value="PRTase_dom"/>
</dbReference>
<dbReference type="GO" id="GO:0006189">
    <property type="term" value="P:'de novo' IMP biosynthetic process"/>
    <property type="evidence" value="ECO:0007669"/>
    <property type="project" value="UniProtKB-UniRule"/>
</dbReference>
<evidence type="ECO:0000256" key="8">
    <source>
        <dbReference type="PIRNR" id="PIRNR000485"/>
    </source>
</evidence>
<feature type="domain" description="Glutamine amidotransferase type-2" evidence="12">
    <location>
        <begin position="2"/>
        <end position="245"/>
    </location>
</feature>
<evidence type="ECO:0000256" key="3">
    <source>
        <dbReference type="ARBA" id="ARBA00022676"/>
    </source>
</evidence>
<evidence type="ECO:0000256" key="10">
    <source>
        <dbReference type="PIRSR" id="PIRSR000485-2"/>
    </source>
</evidence>
<keyword evidence="3 7" id="KW-0328">Glycosyltransferase</keyword>
<dbReference type="InterPro" id="IPR029057">
    <property type="entry name" value="PRTase-like"/>
</dbReference>
<keyword evidence="7 10" id="KW-0460">Magnesium</keyword>
<dbReference type="InterPro" id="IPR005854">
    <property type="entry name" value="PurF"/>
</dbReference>
<dbReference type="Gene3D" id="3.60.20.10">
    <property type="entry name" value="Glutamine Phosphoribosylpyrophosphate, subunit 1, domain 1"/>
    <property type="match status" value="1"/>
</dbReference>
<feature type="region of interest" description="Disordered" evidence="11">
    <location>
        <begin position="495"/>
        <end position="517"/>
    </location>
</feature>
<feature type="binding site" evidence="7 10">
    <location>
        <position position="377"/>
    </location>
    <ligand>
        <name>Mg(2+)</name>
        <dbReference type="ChEBI" id="CHEBI:18420"/>
    </ligand>
</feature>
<dbReference type="Gene3D" id="3.40.50.2020">
    <property type="match status" value="1"/>
</dbReference>
<comment type="caution">
    <text evidence="7">Lacks conserved residue(s) required for the propagation of feature annotation.</text>
</comment>
<evidence type="ECO:0000256" key="9">
    <source>
        <dbReference type="PIRSR" id="PIRSR000485-1"/>
    </source>
</evidence>
<dbReference type="GO" id="GO:0000287">
    <property type="term" value="F:magnesium ion binding"/>
    <property type="evidence" value="ECO:0007669"/>
    <property type="project" value="UniProtKB-UniRule"/>
</dbReference>
<keyword evidence="7 10" id="KW-0479">Metal-binding</keyword>
<feature type="binding site" evidence="7 10">
    <location>
        <position position="376"/>
    </location>
    <ligand>
        <name>Mg(2+)</name>
        <dbReference type="ChEBI" id="CHEBI:18420"/>
    </ligand>
</feature>
<feature type="active site" description="Nucleophile" evidence="7 9">
    <location>
        <position position="2"/>
    </location>
</feature>
<protein>
    <recommendedName>
        <fullName evidence="7">Amidophosphoribosyltransferase</fullName>
        <shortName evidence="7">ATase</shortName>
        <ecNumber evidence="7">2.4.2.14</ecNumber>
    </recommendedName>
    <alternativeName>
        <fullName evidence="7">Glutamine phosphoribosylpyrophosphate amidotransferase</fullName>
        <shortName evidence="7">GPATase</shortName>
    </alternativeName>
</protein>
<evidence type="ECO:0000259" key="12">
    <source>
        <dbReference type="PROSITE" id="PS51278"/>
    </source>
</evidence>
<gene>
    <name evidence="7 13" type="primary">purF</name>
</gene>
<accession>A0A075GBB6</accession>
<dbReference type="EC" id="2.4.2.14" evidence="7"/>
<sequence>MCGIIGIAGQPGSHVNKMLYDGLLVLQHRGQDAAGIVTCDDDHLHLRKSNGLVRDVFRERHMKRLQGSMGIGHVRYPTAGTCSSAEAQPLYVNSPYGITIAHNGNLVNAKQQARQLYLDDLRHVNTTSDSEVLLNVIAHELQKLGKRQLKIEDELYLDVHQVFKAVREVHYRLSGGYSVVGMINGYGLFAFRDPFGIRPLVYGSSVSESGVTEWAVASESVALETLGFEDIQDVAPGECVFISVDGKMYIEQCHSSPKLQNCIFEYVYFSRPDSVIDGMSVHKARLNMGERLADKIMRLKPDHGIDVVMPVPDSGRYAAIQTAARLGVEFREGFVKNRYVGRTFIMPGQAQRKDSVRKKLNPLPDEFSGKTVLLVDDSIVRGNTSRKIVEMARQVGAKKVYFASSAPPLLHPNVYGIDMPARSEYIAHGQSIKEIEKEIGADFLVYQDLDDLIAACTISEDKAHDFDTSCFTGEYCTGDITEEYLQMLELQRNDAAKNGNGNEEPEEIDSMDIHNED</sequence>
<organism evidence="13">
    <name type="scientific">uncultured marine group II/III euryarchaeote KM3_136_C10</name>
    <dbReference type="NCBI Taxonomy" id="1457867"/>
    <lineage>
        <taxon>Archaea</taxon>
        <taxon>Methanobacteriati</taxon>
        <taxon>Methanobacteriota</taxon>
        <taxon>environmental samples</taxon>
    </lineage>
</organism>
<dbReference type="PANTHER" id="PTHR11907">
    <property type="entry name" value="AMIDOPHOSPHORIBOSYLTRANSFERASE"/>
    <property type="match status" value="1"/>
</dbReference>
<evidence type="ECO:0000256" key="7">
    <source>
        <dbReference type="HAMAP-Rule" id="MF_01931"/>
    </source>
</evidence>
<comment type="function">
    <text evidence="7">Catalyzes the formation of phosphoribosylamine from phosphoribosylpyrophosphate (PRPP) and glutamine.</text>
</comment>
<dbReference type="SUPFAM" id="SSF56235">
    <property type="entry name" value="N-terminal nucleophile aminohydrolases (Ntn hydrolases)"/>
    <property type="match status" value="1"/>
</dbReference>
<name>A0A075GBB6_9EURY</name>